<proteinExistence type="predicted"/>
<feature type="domain" description="DUF6443" evidence="3">
    <location>
        <begin position="64"/>
        <end position="212"/>
    </location>
</feature>
<keyword evidence="2" id="KW-0732">Signal</keyword>
<gene>
    <name evidence="4" type="ORF">GCM10011511_46780</name>
</gene>
<dbReference type="Pfam" id="PF20041">
    <property type="entry name" value="DUF6443"/>
    <property type="match status" value="1"/>
</dbReference>
<feature type="chain" id="PRO_5035197134" description="DUF6443 domain-containing protein" evidence="2">
    <location>
        <begin position="27"/>
        <end position="1603"/>
    </location>
</feature>
<reference evidence="4" key="2">
    <citation type="submission" date="2020-09" db="EMBL/GenBank/DDBJ databases">
        <authorList>
            <person name="Sun Q."/>
            <person name="Zhou Y."/>
        </authorList>
    </citation>
    <scope>NUCLEOTIDE SEQUENCE</scope>
    <source>
        <strain evidence="4">CGMCC 1.15448</strain>
    </source>
</reference>
<feature type="region of interest" description="Disordered" evidence="1">
    <location>
        <begin position="866"/>
        <end position="891"/>
    </location>
</feature>
<dbReference type="NCBIfam" id="NF045639">
    <property type="entry name" value="GCX_COOH"/>
    <property type="match status" value="1"/>
</dbReference>
<protein>
    <recommendedName>
        <fullName evidence="3">DUF6443 domain-containing protein</fullName>
    </recommendedName>
</protein>
<organism evidence="4 5">
    <name type="scientific">Puia dinghuensis</name>
    <dbReference type="NCBI Taxonomy" id="1792502"/>
    <lineage>
        <taxon>Bacteria</taxon>
        <taxon>Pseudomonadati</taxon>
        <taxon>Bacteroidota</taxon>
        <taxon>Chitinophagia</taxon>
        <taxon>Chitinophagales</taxon>
        <taxon>Chitinophagaceae</taxon>
        <taxon>Puia</taxon>
    </lineage>
</organism>
<evidence type="ECO:0000259" key="3">
    <source>
        <dbReference type="Pfam" id="PF20041"/>
    </source>
</evidence>
<evidence type="ECO:0000313" key="5">
    <source>
        <dbReference type="Proteomes" id="UP000607559"/>
    </source>
</evidence>
<dbReference type="InterPro" id="IPR055015">
    <property type="entry name" value="GCX_COOH"/>
</dbReference>
<sequence>MLMKGSSLTGMLVFAGLLCLPRQIFSQTNTPVAGNNSTVPAASGTHVSVPAAYSSGATINFIREWAPQQPYTSASAVTNAGSVTQVTHTTHYIDGLGRSVQSVQWQGSPGKQDIVTPVIYDAFDREQYTYLPYSFPANSSNTDNQAGSFKNSPFSDQSTFYSSTYPADEPAYQNETFFYGHIDFEPSPLNRVSKKFAPGNSWAGSEGGSAEKAVTIQYLTNAANEVQIWSTTYSALTYTNNDVTTNIPTTSAGYPAGSLNKTVTTDERGNATVEYKDFEGHVVLKKVQIGAIASDYSGYSGFLCTYYVYDDLGLLRFVISPKAVAALVSVGNWTLTANMINELCFRYEFDPRQRMIAKKVPGAGWVYMIYDQRNRPVFTQDANMRLNSQWMCTLYDLQNRLIETGMMVYNGNPASLQTYVNNNTGNYAYSSQSVSGTSIGQAVTANLVVINRLAGQTLYQASNSIVFQPGFSSESGANFAARIVSPSPLGFIDAVTVSDNPIPSGSSFIPLTVTNYDNYSNTAKSYDNSRNSGLDADQNPYADPLQSQASTMTRGMTTSRLVRVIENAGNLAQGNWLETADFYDDKGRVIQRQSDNYKGGVDIDTHLYNFYDRVLCTYEVHNNSLAGINQFAVKTNYDFDHEGRLLTVKKNLNNDANASAPGTTQRLVSRSSFDALGLIKEKQLGQQTAYGSAPSSTPLEDDNYSYMIRGWLKGINWNYPTSGATSSQVNNSTKWFGTDLSYDWGFNTNQYNGNIAGMRWMSGGDGAERAYGYGYDATNRVLFGDFNQNFGGNWNKTDPSNSNFTINFSAIMGDGQTVASAYDENGNIKQMQQYALVFTSTQLTSQLIDNLTYNYELGGSSNKLSSVSDAATEPPAQNLGDFTKNNTSGDDYGYDQNGNLITDLNRRINGSTGLDLTSGGGTVYNYMNLPWQMSLNNSDGSPKGTITYIYDASGEKLEKRVNEQASSFNNNVAKQTTDSYLSGWVYENNALQYFVEEEGRVRPITPGVYNNESSFAFDYFVKDHLGDTREVLTDELEQDIYPAATLEGTYGSGTAAVDVEKNYYTIDPAQIVSAPPQVPTYANNNGIFNNNPNSNSSANSKNMYKLNGSVNPTGLGIVVKVMAGDKIDIYGKSYWFTNAPTGTGSSPVSIAATSLITSLLAAPTAGASMHGPTAASIGSDGPGTITPLNTFLNRGNSAPTPVAYINYIFFDDQFRFAGGGTSQVNATISTLKDHHAELQNISVPKNGYIYVYISNQSPVDVYFDNLQLQQTRGPLVEENHYYPFGLMMAGISDKAIKTQYATNKYRYNGKELQNQEFSDGSGLEEYDYGARMYDDQIARWTTPDPMADKYNRFSPYNYAANNPVLINDKDGRDIVLTFKRETGPDGKDIFVGKDEVEKLINKGLGGQFKAVFKSVSGNGFLLTFEKTDKGGDVSKLSEGQKAFYTGLNDIANDHDVVVGRNVVLNDEHTDWGSFTGNRLDIGDMEKYNSVSDPGHNGSTSEGLFAHEIAEEYQYQKTPGHEKVVNDEQKFPFFRAAHEAGIELENKINGNERIHGYPYIEGREWQQNGVYYKTFRNKDGSLLQESATEGTKSMEITKKQLIKK</sequence>
<keyword evidence="5" id="KW-1185">Reference proteome</keyword>
<evidence type="ECO:0000313" key="4">
    <source>
        <dbReference type="EMBL" id="GGB17622.1"/>
    </source>
</evidence>
<dbReference type="Proteomes" id="UP000607559">
    <property type="component" value="Unassembled WGS sequence"/>
</dbReference>
<reference evidence="4" key="1">
    <citation type="journal article" date="2014" name="Int. J. Syst. Evol. Microbiol.">
        <title>Complete genome sequence of Corynebacterium casei LMG S-19264T (=DSM 44701T), isolated from a smear-ripened cheese.</title>
        <authorList>
            <consortium name="US DOE Joint Genome Institute (JGI-PGF)"/>
            <person name="Walter F."/>
            <person name="Albersmeier A."/>
            <person name="Kalinowski J."/>
            <person name="Ruckert C."/>
        </authorList>
    </citation>
    <scope>NUCLEOTIDE SEQUENCE</scope>
    <source>
        <strain evidence="4">CGMCC 1.15448</strain>
    </source>
</reference>
<feature type="region of interest" description="Disordered" evidence="1">
    <location>
        <begin position="524"/>
        <end position="553"/>
    </location>
</feature>
<comment type="caution">
    <text evidence="4">The sequence shown here is derived from an EMBL/GenBank/DDBJ whole genome shotgun (WGS) entry which is preliminary data.</text>
</comment>
<dbReference type="NCBIfam" id="TIGR03696">
    <property type="entry name" value="Rhs_assc_core"/>
    <property type="match status" value="1"/>
</dbReference>
<evidence type="ECO:0000256" key="2">
    <source>
        <dbReference type="SAM" id="SignalP"/>
    </source>
</evidence>
<feature type="signal peptide" evidence="2">
    <location>
        <begin position="1"/>
        <end position="26"/>
    </location>
</feature>
<accession>A0A8J2UHC4</accession>
<evidence type="ECO:0000256" key="1">
    <source>
        <dbReference type="SAM" id="MobiDB-lite"/>
    </source>
</evidence>
<name>A0A8J2UHC4_9BACT</name>
<dbReference type="InterPro" id="IPR022385">
    <property type="entry name" value="Rhs_assc_core"/>
</dbReference>
<dbReference type="Gene3D" id="2.180.10.10">
    <property type="entry name" value="RHS repeat-associated core"/>
    <property type="match status" value="3"/>
</dbReference>
<dbReference type="EMBL" id="BMJC01000005">
    <property type="protein sequence ID" value="GGB17622.1"/>
    <property type="molecule type" value="Genomic_DNA"/>
</dbReference>
<dbReference type="InterPro" id="IPR045619">
    <property type="entry name" value="DUF6443"/>
</dbReference>